<dbReference type="RefSeq" id="WP_015193661.1">
    <property type="nucleotide sequence ID" value="NC_019748.1"/>
</dbReference>
<name>K9XTW8_STAC7</name>
<reference evidence="2" key="1">
    <citation type="journal article" date="2013" name="Proc. Natl. Acad. Sci. U.S.A.">
        <title>Improving the coverage of the cyanobacterial phylum using diversity-driven genome sequencing.</title>
        <authorList>
            <person name="Shih P.M."/>
            <person name="Wu D."/>
            <person name="Latifi A."/>
            <person name="Axen S.D."/>
            <person name="Fewer D.P."/>
            <person name="Talla E."/>
            <person name="Calteau A."/>
            <person name="Cai F."/>
            <person name="Tandeau de Marsac N."/>
            <person name="Rippka R."/>
            <person name="Herdman M."/>
            <person name="Sivonen K."/>
            <person name="Coursin T."/>
            <person name="Laurent T."/>
            <person name="Goodwin L."/>
            <person name="Nolan M."/>
            <person name="Davenport K.W."/>
            <person name="Han C.S."/>
            <person name="Rubin E.M."/>
            <person name="Eisen J.A."/>
            <person name="Woyke T."/>
            <person name="Gugger M."/>
            <person name="Kerfeld C.A."/>
        </authorList>
    </citation>
    <scope>NUCLEOTIDE SEQUENCE [LARGE SCALE GENOMIC DNA]</scope>
    <source>
        <strain evidence="2">ATCC 29371 / PCC 7437</strain>
    </source>
</reference>
<keyword evidence="2" id="KW-1185">Reference proteome</keyword>
<proteinExistence type="predicted"/>
<dbReference type="KEGG" id="scs:Sta7437_2459"/>
<dbReference type="eggNOG" id="ENOG50334TV">
    <property type="taxonomic scope" value="Bacteria"/>
</dbReference>
<dbReference type="HOGENOM" id="CLU_2395491_0_0_3"/>
<dbReference type="OrthoDB" id="531376at2"/>
<dbReference type="Proteomes" id="UP000010473">
    <property type="component" value="Chromosome"/>
</dbReference>
<dbReference type="EMBL" id="CP003653">
    <property type="protein sequence ID" value="AFZ35993.1"/>
    <property type="molecule type" value="Genomic_DNA"/>
</dbReference>
<sequence length="98" mass="11525">METSFLSVFQTANLRQRKVAYSKWHRYQSKCYILRTQMGFEQVNDSRPVVCRGCLNYHGQVYGNTRETRTRLICGFHPYGWLDSSPCPNWEGNEPVND</sequence>
<protein>
    <submittedName>
        <fullName evidence="1">Uncharacterized protein</fullName>
    </submittedName>
</protein>
<dbReference type="AlphaFoldDB" id="K9XTW8"/>
<evidence type="ECO:0000313" key="2">
    <source>
        <dbReference type="Proteomes" id="UP000010473"/>
    </source>
</evidence>
<evidence type="ECO:0000313" key="1">
    <source>
        <dbReference type="EMBL" id="AFZ35993.1"/>
    </source>
</evidence>
<dbReference type="STRING" id="111780.Sta7437_2459"/>
<organism evidence="1 2">
    <name type="scientific">Stanieria cyanosphaera (strain ATCC 29371 / PCC 7437)</name>
    <dbReference type="NCBI Taxonomy" id="111780"/>
    <lineage>
        <taxon>Bacteria</taxon>
        <taxon>Bacillati</taxon>
        <taxon>Cyanobacteriota</taxon>
        <taxon>Cyanophyceae</taxon>
        <taxon>Pleurocapsales</taxon>
        <taxon>Dermocarpellaceae</taxon>
        <taxon>Stanieria</taxon>
    </lineage>
</organism>
<accession>K9XTW8</accession>
<gene>
    <name evidence="1" type="ordered locus">Sta7437_2459</name>
</gene>